<reference evidence="2" key="1">
    <citation type="submission" date="2017-03" db="EMBL/GenBank/DDBJ databases">
        <title>Phytopthora megakarya and P. palmivora, two closely related causual agents of cacao black pod achieved similar genome size and gene model numbers by different mechanisms.</title>
        <authorList>
            <person name="Ali S."/>
            <person name="Shao J."/>
            <person name="Larry D.J."/>
            <person name="Kronmiller B."/>
            <person name="Shen D."/>
            <person name="Strem M.D."/>
            <person name="Melnick R.L."/>
            <person name="Guiltinan M.J."/>
            <person name="Tyler B.M."/>
            <person name="Meinhardt L.W."/>
            <person name="Bailey B.A."/>
        </authorList>
    </citation>
    <scope>NUCLEOTIDE SEQUENCE [LARGE SCALE GENOMIC DNA]</scope>
    <source>
        <strain evidence="2">zdho120</strain>
    </source>
</reference>
<organism evidence="1 2">
    <name type="scientific">Phytophthora megakarya</name>
    <dbReference type="NCBI Taxonomy" id="4795"/>
    <lineage>
        <taxon>Eukaryota</taxon>
        <taxon>Sar</taxon>
        <taxon>Stramenopiles</taxon>
        <taxon>Oomycota</taxon>
        <taxon>Peronosporomycetes</taxon>
        <taxon>Peronosporales</taxon>
        <taxon>Peronosporaceae</taxon>
        <taxon>Phytophthora</taxon>
    </lineage>
</organism>
<comment type="caution">
    <text evidence="1">The sequence shown here is derived from an EMBL/GenBank/DDBJ whole genome shotgun (WGS) entry which is preliminary data.</text>
</comment>
<dbReference type="EMBL" id="NBNE01001107">
    <property type="protein sequence ID" value="OWZ15523.1"/>
    <property type="molecule type" value="Genomic_DNA"/>
</dbReference>
<accession>A0A225WCS0</accession>
<dbReference type="OrthoDB" id="129596at2759"/>
<name>A0A225WCS0_9STRA</name>
<dbReference type="AlphaFoldDB" id="A0A225WCS0"/>
<evidence type="ECO:0000313" key="1">
    <source>
        <dbReference type="EMBL" id="OWZ15523.1"/>
    </source>
</evidence>
<evidence type="ECO:0000313" key="2">
    <source>
        <dbReference type="Proteomes" id="UP000198211"/>
    </source>
</evidence>
<sequence>MDKGVFMLDVPAQASVGGAVKPERLTEDRVSDTPQPVTDVETLDETITIKEEDSLSTVHEEAALKEKFSDFECGFWIARDPGEQGPGEGIRRGLSETMGVRTTRTSVATPREIHLTKRWSGLRAMVGYHDRDFMLPGRANDIGSSG</sequence>
<keyword evidence="2" id="KW-1185">Reference proteome</keyword>
<gene>
    <name evidence="1" type="ORF">PHMEG_00010815</name>
</gene>
<proteinExistence type="predicted"/>
<protein>
    <submittedName>
        <fullName evidence="1">Uncharacterized protein</fullName>
    </submittedName>
</protein>
<dbReference type="Proteomes" id="UP000198211">
    <property type="component" value="Unassembled WGS sequence"/>
</dbReference>